<dbReference type="STRING" id="1561998.A0A1I7U777"/>
<evidence type="ECO:0000313" key="3">
    <source>
        <dbReference type="WBParaSite" id="Csp11.Scaffold629.g15567.t1"/>
    </source>
</evidence>
<dbReference type="AlphaFoldDB" id="A0A1I7U777"/>
<evidence type="ECO:0000313" key="2">
    <source>
        <dbReference type="Proteomes" id="UP000095282"/>
    </source>
</evidence>
<feature type="chain" id="PRO_5009308587" evidence="1">
    <location>
        <begin position="17"/>
        <end position="309"/>
    </location>
</feature>
<dbReference type="WBParaSite" id="Csp11.Scaffold629.g15567.t1">
    <property type="protein sequence ID" value="Csp11.Scaffold629.g15567.t1"/>
    <property type="gene ID" value="Csp11.Scaffold629.g15567"/>
</dbReference>
<keyword evidence="1" id="KW-0732">Signal</keyword>
<name>A0A1I7U777_9PELO</name>
<evidence type="ECO:0000256" key="1">
    <source>
        <dbReference type="SAM" id="SignalP"/>
    </source>
</evidence>
<reference evidence="3" key="1">
    <citation type="submission" date="2016-11" db="UniProtKB">
        <authorList>
            <consortium name="WormBaseParasite"/>
        </authorList>
    </citation>
    <scope>IDENTIFICATION</scope>
</reference>
<dbReference type="PANTHER" id="PTHR38633:SF6">
    <property type="entry name" value="UTERINE LUMIN EXPRESSED_LOCAILIZED"/>
    <property type="match status" value="1"/>
</dbReference>
<feature type="signal peptide" evidence="1">
    <location>
        <begin position="1"/>
        <end position="16"/>
    </location>
</feature>
<organism evidence="2 3">
    <name type="scientific">Caenorhabditis tropicalis</name>
    <dbReference type="NCBI Taxonomy" id="1561998"/>
    <lineage>
        <taxon>Eukaryota</taxon>
        <taxon>Metazoa</taxon>
        <taxon>Ecdysozoa</taxon>
        <taxon>Nematoda</taxon>
        <taxon>Chromadorea</taxon>
        <taxon>Rhabditida</taxon>
        <taxon>Rhabditina</taxon>
        <taxon>Rhabditomorpha</taxon>
        <taxon>Rhabditoidea</taxon>
        <taxon>Rhabditidae</taxon>
        <taxon>Peloderinae</taxon>
        <taxon>Caenorhabditis</taxon>
    </lineage>
</organism>
<accession>A0A1I7U777</accession>
<keyword evidence="2" id="KW-1185">Reference proteome</keyword>
<dbReference type="PANTHER" id="PTHR38633">
    <property type="entry name" value="PROTEIN CBG15573-RELATED"/>
    <property type="match status" value="1"/>
</dbReference>
<sequence length="309" mass="33036">MLVVLAISLAVSTVSAQYGGGAANNPPAAQPSYSSNNIYYPPAVYDSHYWDYSSRERDDKQCPQLTTYVGEFPGIPDEAFYPPVIRYVKYGRRRTALIACDRSVKSINILFARYNSSRDIRKSHLVALGSTAGVTLSCDRDERRYEGIVIDLKDNNTANGGDFSKKVEITQLTCLGLDKTVVGIVAELGVKLLANNVAAYMDERDFFGPAAAARKKREAVADETPVAETTETPEVTENVTEGAVETTQAAVQNTDVPSVVTENVVQNTDAPAAVTDSNTSGSAAAPAPGTAEAIKASIANLGKILGQIF</sequence>
<dbReference type="Proteomes" id="UP000095282">
    <property type="component" value="Unplaced"/>
</dbReference>
<dbReference type="eggNOG" id="ENOG502TGFP">
    <property type="taxonomic scope" value="Eukaryota"/>
</dbReference>
<protein>
    <submittedName>
        <fullName evidence="3">Uncharacterized protein</fullName>
    </submittedName>
</protein>
<proteinExistence type="predicted"/>